<feature type="transmembrane region" description="Helical" evidence="1">
    <location>
        <begin position="165"/>
        <end position="182"/>
    </location>
</feature>
<feature type="transmembrane region" description="Helical" evidence="1">
    <location>
        <begin position="188"/>
        <end position="207"/>
    </location>
</feature>
<evidence type="ECO:0000256" key="1">
    <source>
        <dbReference type="SAM" id="Phobius"/>
    </source>
</evidence>
<feature type="transmembrane region" description="Helical" evidence="1">
    <location>
        <begin position="6"/>
        <end position="23"/>
    </location>
</feature>
<keyword evidence="1" id="KW-1133">Transmembrane helix</keyword>
<dbReference type="Proteomes" id="UP000034793">
    <property type="component" value="Unassembled WGS sequence"/>
</dbReference>
<accession>A0A0G0S568</accession>
<proteinExistence type="predicted"/>
<protein>
    <submittedName>
        <fullName evidence="2">Uncharacterized protein</fullName>
    </submittedName>
</protein>
<reference evidence="2 3" key="1">
    <citation type="journal article" date="2015" name="Nature">
        <title>rRNA introns, odd ribosomes, and small enigmatic genomes across a large radiation of phyla.</title>
        <authorList>
            <person name="Brown C.T."/>
            <person name="Hug L.A."/>
            <person name="Thomas B.C."/>
            <person name="Sharon I."/>
            <person name="Castelle C.J."/>
            <person name="Singh A."/>
            <person name="Wilkins M.J."/>
            <person name="Williams K.H."/>
            <person name="Banfield J.F."/>
        </authorList>
    </citation>
    <scope>NUCLEOTIDE SEQUENCE [LARGE SCALE GENOMIC DNA]</scope>
</reference>
<keyword evidence="1" id="KW-0812">Transmembrane</keyword>
<feature type="transmembrane region" description="Helical" evidence="1">
    <location>
        <begin position="72"/>
        <end position="92"/>
    </location>
</feature>
<feature type="transmembrane region" description="Helical" evidence="1">
    <location>
        <begin position="137"/>
        <end position="158"/>
    </location>
</feature>
<dbReference type="EMBL" id="LBXL01000020">
    <property type="protein sequence ID" value="KKR29855.1"/>
    <property type="molecule type" value="Genomic_DNA"/>
</dbReference>
<dbReference type="AlphaFoldDB" id="A0A0G0S568"/>
<sequence length="386" mass="43287">MALVDAMLAMFGVWTVFLATAAIKTRRLDFAMLAGFALGGALLTKSPGIYFALLLPSVILLSLWPKNLSGKLLHLIKSISLLIPTYFIGFAMQNIMRLGPNFQMLNSRNADYIYPLSHIFQRPLDPLVPFVEKAINWLWLLGPGILILLIVAGIFINFKKFKKEILFLIIWAFVPIFISAEYGKVFTARYIFFSLPFIFIIAASTLLSKKYKNFIKAFLVIFVVHAIYIDFLLLTNINAAPLPVGERSGYLEEWTAGTGIKEASEYIINFHKSKQDEKIIVGTEGYFGTLPDGLEIYLNSYPEITVIGVGLNLTKLPDSLKSAKDAGDTVFLVINSSRLNTNPENIGLKLLASYAKAFRKPGTREYNTLGPRENLYLFEVEDNNND</sequence>
<organism evidence="2 3">
    <name type="scientific">Candidatus Woesebacteria bacterium GW2011_GWA1_39_8</name>
    <dbReference type="NCBI Taxonomy" id="1618552"/>
    <lineage>
        <taxon>Bacteria</taxon>
        <taxon>Candidatus Woeseibacteriota</taxon>
    </lineage>
</organism>
<evidence type="ECO:0000313" key="2">
    <source>
        <dbReference type="EMBL" id="KKR29855.1"/>
    </source>
</evidence>
<feature type="transmembrane region" description="Helical" evidence="1">
    <location>
        <begin position="214"/>
        <end position="234"/>
    </location>
</feature>
<evidence type="ECO:0000313" key="3">
    <source>
        <dbReference type="Proteomes" id="UP000034793"/>
    </source>
</evidence>
<keyword evidence="1" id="KW-0472">Membrane</keyword>
<gene>
    <name evidence="2" type="ORF">UT61_C0020G0003</name>
</gene>
<feature type="transmembrane region" description="Helical" evidence="1">
    <location>
        <begin position="49"/>
        <end position="65"/>
    </location>
</feature>
<comment type="caution">
    <text evidence="2">The sequence shown here is derived from an EMBL/GenBank/DDBJ whole genome shotgun (WGS) entry which is preliminary data.</text>
</comment>
<name>A0A0G0S568_9BACT</name>